<feature type="compositionally biased region" description="Polar residues" evidence="3">
    <location>
        <begin position="488"/>
        <end position="502"/>
    </location>
</feature>
<name>A0A0V0QQG4_PSEPJ</name>
<feature type="compositionally biased region" description="Low complexity" evidence="3">
    <location>
        <begin position="404"/>
        <end position="428"/>
    </location>
</feature>
<comment type="caution">
    <text evidence="4">The sequence shown here is derived from an EMBL/GenBank/DDBJ whole genome shotgun (WGS) entry which is preliminary data.</text>
</comment>
<feature type="coiled-coil region" evidence="2">
    <location>
        <begin position="554"/>
        <end position="602"/>
    </location>
</feature>
<feature type="region of interest" description="Disordered" evidence="3">
    <location>
        <begin position="1"/>
        <end position="64"/>
    </location>
</feature>
<dbReference type="Proteomes" id="UP000054937">
    <property type="component" value="Unassembled WGS sequence"/>
</dbReference>
<organism evidence="4 5">
    <name type="scientific">Pseudocohnilembus persalinus</name>
    <name type="common">Ciliate</name>
    <dbReference type="NCBI Taxonomy" id="266149"/>
    <lineage>
        <taxon>Eukaryota</taxon>
        <taxon>Sar</taxon>
        <taxon>Alveolata</taxon>
        <taxon>Ciliophora</taxon>
        <taxon>Intramacronucleata</taxon>
        <taxon>Oligohymenophorea</taxon>
        <taxon>Scuticociliatia</taxon>
        <taxon>Philasterida</taxon>
        <taxon>Pseudocohnilembidae</taxon>
        <taxon>Pseudocohnilembus</taxon>
    </lineage>
</organism>
<keyword evidence="5" id="KW-1185">Reference proteome</keyword>
<evidence type="ECO:0000256" key="1">
    <source>
        <dbReference type="ARBA" id="ARBA00023284"/>
    </source>
</evidence>
<evidence type="ECO:0000256" key="2">
    <source>
        <dbReference type="SAM" id="Coils"/>
    </source>
</evidence>
<dbReference type="AlphaFoldDB" id="A0A0V0QQG4"/>
<evidence type="ECO:0000256" key="3">
    <source>
        <dbReference type="SAM" id="MobiDB-lite"/>
    </source>
</evidence>
<feature type="region of interest" description="Disordered" evidence="3">
    <location>
        <begin position="475"/>
        <end position="512"/>
    </location>
</feature>
<dbReference type="InterPro" id="IPR011893">
    <property type="entry name" value="Selenoprotein_Rdx-typ"/>
</dbReference>
<keyword evidence="2" id="KW-0175">Coiled coil</keyword>
<sequence length="1125" mass="132982">MQQQQQSLSKKQVRIKTPQSEKIKTFSINIRKSHDNILSRKTSHKKIDQDFFKPPPSQEYRDKTYKERMDDYRSKIEQKRIDQNQQKQFQNNFYKQNPENSQKSDKLLKNRPYSSQRPNATNSAINFRINTNNYYDKNKNWQQNLTSFNNTKSDNNSNNSYKNSYFSKEFQQLMNINEKQSLQQFTQSNAFQVNSINKIFQNHKDKNPTYFSENLFQNQNQKENYLNHFQNKEEQISISIEYCSNCQEHQNQHQQKDYFFEKLYNECYRTITKICQNAQISGIPIVNQKNKIGAFEVRNGNNLIWSSLLFQSYPDPEKLAYRIILYYNDLKNNQDVTKYQYKNPGIQLDNNLFTTYMEIQKQYMQNDDDNNSTKLNFTSFNKNNGGSSKDKKVNPSLKNKQIYSQKQKQKMQNSQNSYSQNSENQQQGQNLDQYFIPKPQKQKQEEQGQSLEYLDSKYSGDKSCDLKNIQLNNQQQQKQFKNNQKKQVNFSHNSQITSPKNTENIRKSQKSNTQINAQTNNNGKISYDIYELLNNIKDQLQTWQKCYQDFGSFLDKKNEKINDLEKSVQKLQQDIQQKDEEINNLEIEKQELEQEYKLEKQDYEFEISMKKDKIGQLQNTVDIKINEIKDKDMKLSNQLNRNSMLSSNYKQTQQTLNELNVKMQQSKMQSSKNKEQISQLQDQNDILTKKIENLKKDSKNMVEKIQELEISEKKLKEELKKTQEKLKQQKIDFKSSSQHTITELESTKKKLNQIVEQSKEDNQKLDNIFKPQNIFPKLSKITVEFYCTTHQQTKRLSNKQHINPEEEPQLIDLNKNENAIINIYFPKIPNHIKAIAFIVSTPQDDMAQILSGNLKIYNKGYICKQSQTQRIKGKKLHFVNLLVKQSEFWSLIDMDIFYNTLDIYDMVKNNILKSGIQLNESIKNILNFKPENSASKIRLLQGDEVPLIPQAYEKLNLAFEWSTKFKLDLNLNILTFNKDLEIQDNISFTNPSNSSKSILHYGQQVIKEGKKKQDQEIYQEEVVFYLKDLDKNVESIWIFISFQEKGQYFNDFSNAALKFLIDETEFCRFQLDIIKDKISNGLILCEFKKIGNRFVLKGQGSLTKNTETSDDVIPIIQDLAQHNQA</sequence>
<dbReference type="EMBL" id="LDAU01000114">
    <property type="protein sequence ID" value="KRX04527.1"/>
    <property type="molecule type" value="Genomic_DNA"/>
</dbReference>
<dbReference type="Pfam" id="PF10262">
    <property type="entry name" value="Rdx"/>
    <property type="match status" value="1"/>
</dbReference>
<evidence type="ECO:0000313" key="5">
    <source>
        <dbReference type="Proteomes" id="UP000054937"/>
    </source>
</evidence>
<feature type="compositionally biased region" description="Low complexity" evidence="3">
    <location>
        <begin position="1"/>
        <end position="10"/>
    </location>
</feature>
<dbReference type="Gene3D" id="2.60.60.30">
    <property type="entry name" value="sav2460 like domains"/>
    <property type="match status" value="1"/>
</dbReference>
<gene>
    <name evidence="4" type="ORF">PPERSA_04342</name>
</gene>
<reference evidence="4 5" key="1">
    <citation type="journal article" date="2015" name="Sci. Rep.">
        <title>Genome of the facultative scuticociliatosis pathogen Pseudocohnilembus persalinus provides insight into its virulence through horizontal gene transfer.</title>
        <authorList>
            <person name="Xiong J."/>
            <person name="Wang G."/>
            <person name="Cheng J."/>
            <person name="Tian M."/>
            <person name="Pan X."/>
            <person name="Warren A."/>
            <person name="Jiang C."/>
            <person name="Yuan D."/>
            <person name="Miao W."/>
        </authorList>
    </citation>
    <scope>NUCLEOTIDE SEQUENCE [LARGE SCALE GENOMIC DNA]</scope>
    <source>
        <strain evidence="4">36N120E</strain>
    </source>
</reference>
<feature type="coiled-coil region" evidence="2">
    <location>
        <begin position="649"/>
        <end position="768"/>
    </location>
</feature>
<evidence type="ECO:0000313" key="4">
    <source>
        <dbReference type="EMBL" id="KRX04527.1"/>
    </source>
</evidence>
<keyword evidence="1" id="KW-0676">Redox-active center</keyword>
<feature type="region of interest" description="Disordered" evidence="3">
    <location>
        <begin position="93"/>
        <end position="123"/>
    </location>
</feature>
<feature type="compositionally biased region" description="Polar residues" evidence="3">
    <location>
        <begin position="112"/>
        <end position="123"/>
    </location>
</feature>
<dbReference type="InParanoid" id="A0A0V0QQG4"/>
<proteinExistence type="predicted"/>
<feature type="region of interest" description="Disordered" evidence="3">
    <location>
        <begin position="367"/>
        <end position="428"/>
    </location>
</feature>
<dbReference type="Gene3D" id="3.40.30.10">
    <property type="entry name" value="Glutaredoxin"/>
    <property type="match status" value="1"/>
</dbReference>
<accession>A0A0V0QQG4</accession>
<protein>
    <submittedName>
        <fullName evidence="4">Uncharacterized protein</fullName>
    </submittedName>
</protein>
<feature type="compositionally biased region" description="Low complexity" evidence="3">
    <location>
        <begin position="475"/>
        <end position="487"/>
    </location>
</feature>